<keyword evidence="3" id="KW-1185">Reference proteome</keyword>
<feature type="transmembrane region" description="Helical" evidence="1">
    <location>
        <begin position="185"/>
        <end position="207"/>
    </location>
</feature>
<accession>A0A494X1S1</accession>
<organism evidence="2 3">
    <name type="scientific">Desulfofundulus salinus</name>
    <dbReference type="NCBI Taxonomy" id="2419843"/>
    <lineage>
        <taxon>Bacteria</taxon>
        <taxon>Bacillati</taxon>
        <taxon>Bacillota</taxon>
        <taxon>Clostridia</taxon>
        <taxon>Eubacteriales</taxon>
        <taxon>Peptococcaceae</taxon>
        <taxon>Desulfofundulus</taxon>
    </lineage>
</organism>
<dbReference type="InterPro" id="IPR014196">
    <property type="entry name" value="SpoIIM"/>
</dbReference>
<evidence type="ECO:0000313" key="3">
    <source>
        <dbReference type="Proteomes" id="UP000271256"/>
    </source>
</evidence>
<feature type="transmembrane region" description="Helical" evidence="1">
    <location>
        <begin position="116"/>
        <end position="137"/>
    </location>
</feature>
<dbReference type="PIRSF" id="PIRSF038973">
    <property type="entry name" value="SpoIIM"/>
    <property type="match status" value="1"/>
</dbReference>
<reference evidence="2 3" key="1">
    <citation type="submission" date="2018-10" db="EMBL/GenBank/DDBJ databases">
        <authorList>
            <person name="Grouzdev D.S."/>
            <person name="Krutkina M.S."/>
            <person name="Tourova T.P."/>
            <person name="Nazina T.N."/>
        </authorList>
    </citation>
    <scope>NUCLEOTIDE SEQUENCE [LARGE SCALE GENOMIC DNA]</scope>
    <source>
        <strain evidence="2 3">435</strain>
    </source>
</reference>
<keyword evidence="1" id="KW-0472">Membrane</keyword>
<feature type="transmembrane region" description="Helical" evidence="1">
    <location>
        <begin position="23"/>
        <end position="47"/>
    </location>
</feature>
<gene>
    <name evidence="2" type="primary">spoIIM</name>
    <name evidence="2" type="ORF">D7024_07440</name>
</gene>
<dbReference type="InterPro" id="IPR002798">
    <property type="entry name" value="SpoIIM-like"/>
</dbReference>
<dbReference type="OrthoDB" id="1707382at2"/>
<dbReference type="NCBIfam" id="TIGR02831">
    <property type="entry name" value="spo_II_M"/>
    <property type="match status" value="1"/>
</dbReference>
<feature type="transmembrane region" description="Helical" evidence="1">
    <location>
        <begin position="144"/>
        <end position="165"/>
    </location>
</feature>
<proteinExistence type="predicted"/>
<feature type="transmembrane region" description="Helical" evidence="1">
    <location>
        <begin position="86"/>
        <end position="110"/>
    </location>
</feature>
<protein>
    <submittedName>
        <fullName evidence="2">Stage II sporulation protein M</fullName>
    </submittedName>
</protein>
<evidence type="ECO:0000313" key="2">
    <source>
        <dbReference type="EMBL" id="RKO66794.1"/>
    </source>
</evidence>
<dbReference type="EMBL" id="RBWE01000001">
    <property type="protein sequence ID" value="RKO66794.1"/>
    <property type="molecule type" value="Genomic_DNA"/>
</dbReference>
<evidence type="ECO:0000256" key="1">
    <source>
        <dbReference type="SAM" id="Phobius"/>
    </source>
</evidence>
<dbReference type="Pfam" id="PF01944">
    <property type="entry name" value="SpoIIM"/>
    <property type="match status" value="1"/>
</dbReference>
<comment type="caution">
    <text evidence="2">The sequence shown here is derived from an EMBL/GenBank/DDBJ whole genome shotgun (WGS) entry which is preliminary data.</text>
</comment>
<keyword evidence="1" id="KW-0812">Transmembrane</keyword>
<name>A0A494X1S1_9FIRM</name>
<dbReference type="Proteomes" id="UP000271256">
    <property type="component" value="Unassembled WGS sequence"/>
</dbReference>
<dbReference type="AlphaFoldDB" id="A0A494X1S1"/>
<sequence>MSMDRLEGGRALLDVFRHSLRSSWPLCLLVLIIFTLGLICGALNLTFLPPVQIQELHDYMNTFIKEVRNLDLETGRVAWEAMYGKMLIMVALYLLGLTFIGIPVILALVFLKGFVLGFTVAFLNYDLAWSGLLLALACIIPQHLLYLPALFVGAVASLSFALVLLPRPSSTWSKIWGSFASYTGVMLVALTVAVGAGLVEAFLTPWLTRMVVGILE</sequence>
<keyword evidence="1" id="KW-1133">Transmembrane helix</keyword>